<keyword evidence="1" id="KW-0597">Phosphoprotein</keyword>
<dbReference type="Gene3D" id="2.60.200.20">
    <property type="match status" value="1"/>
</dbReference>
<dbReference type="EMBL" id="MAXA01000218">
    <property type="protein sequence ID" value="OHV27719.1"/>
    <property type="molecule type" value="Genomic_DNA"/>
</dbReference>
<dbReference type="SUPFAM" id="SSF49879">
    <property type="entry name" value="SMAD/FHA domain"/>
    <property type="match status" value="1"/>
</dbReference>
<feature type="compositionally biased region" description="Low complexity" evidence="2">
    <location>
        <begin position="108"/>
        <end position="135"/>
    </location>
</feature>
<dbReference type="SMART" id="SM00240">
    <property type="entry name" value="FHA"/>
    <property type="match status" value="1"/>
</dbReference>
<dbReference type="PROSITE" id="PS50006">
    <property type="entry name" value="FHA_DOMAIN"/>
    <property type="match status" value="1"/>
</dbReference>
<sequence>MSTETGPADGDGDSPHSEGEDGPAYRPPTGWLAGPGPGRAYPTPEPSGATTQHAAGRGGTTGRRTDPDTDDDPDEVPDDPDDYADGEPADDLPAGDAGIAGAGPGGPPAAAGGLALAGSGEPPAPRAGRGRPPLGSWDPDDSFAPRFPRAEATPAHCPHCRARPAPTDRFCLRCRYEFATGRRPVVPRVYPAPAASPRWDAVVEVDEAHFARVIGDGVRLPEGRLPWVVHLDGPEILIGAGPDGPPAGVDLSGPVDDPAVSGRHASLVRQPDGGYAVVDHGSLNGTRVNDSSQPIPAGHPVSLRDGDRVFVGAWTRITIRRP</sequence>
<feature type="compositionally biased region" description="Acidic residues" evidence="2">
    <location>
        <begin position="68"/>
        <end position="90"/>
    </location>
</feature>
<evidence type="ECO:0000256" key="2">
    <source>
        <dbReference type="SAM" id="MobiDB-lite"/>
    </source>
</evidence>
<reference evidence="5" key="1">
    <citation type="submission" date="2016-07" db="EMBL/GenBank/DDBJ databases">
        <title>Frankia sp. NRRL B-16219 Genome sequencing.</title>
        <authorList>
            <person name="Ghodhbane-Gtari F."/>
            <person name="Swanson E."/>
            <person name="Gueddou A."/>
            <person name="Louati M."/>
            <person name="Nouioui I."/>
            <person name="Hezbri K."/>
            <person name="Abebe-Akele F."/>
            <person name="Simpson S."/>
            <person name="Morris K."/>
            <person name="Thomas K."/>
            <person name="Gtari M."/>
            <person name="Tisa L.S."/>
        </authorList>
    </citation>
    <scope>NUCLEOTIDE SEQUENCE [LARGE SCALE GENOMIC DNA]</scope>
    <source>
        <strain evidence="5">NRRL B-16219</strain>
    </source>
</reference>
<proteinExistence type="predicted"/>
<evidence type="ECO:0000313" key="4">
    <source>
        <dbReference type="EMBL" id="OHV27719.1"/>
    </source>
</evidence>
<evidence type="ECO:0000256" key="1">
    <source>
        <dbReference type="ARBA" id="ARBA00022553"/>
    </source>
</evidence>
<dbReference type="AlphaFoldDB" id="A0A1S1Q2B2"/>
<feature type="domain" description="FHA" evidence="3">
    <location>
        <begin position="236"/>
        <end position="293"/>
    </location>
</feature>
<evidence type="ECO:0000313" key="5">
    <source>
        <dbReference type="Proteomes" id="UP000179769"/>
    </source>
</evidence>
<gene>
    <name evidence="4" type="ORF">BBK14_19765</name>
</gene>
<dbReference type="Proteomes" id="UP000179769">
    <property type="component" value="Unassembled WGS sequence"/>
</dbReference>
<dbReference type="InterPro" id="IPR000253">
    <property type="entry name" value="FHA_dom"/>
</dbReference>
<name>A0A1S1Q2B2_9ACTN</name>
<evidence type="ECO:0000259" key="3">
    <source>
        <dbReference type="PROSITE" id="PS50006"/>
    </source>
</evidence>
<accession>A0A1S1Q2B2</accession>
<dbReference type="CDD" id="cd00060">
    <property type="entry name" value="FHA"/>
    <property type="match status" value="1"/>
</dbReference>
<dbReference type="Pfam" id="PF00498">
    <property type="entry name" value="FHA"/>
    <property type="match status" value="1"/>
</dbReference>
<feature type="region of interest" description="Disordered" evidence="2">
    <location>
        <begin position="1"/>
        <end position="159"/>
    </location>
</feature>
<protein>
    <recommendedName>
        <fullName evidence="3">FHA domain-containing protein</fullName>
    </recommendedName>
</protein>
<comment type="caution">
    <text evidence="4">The sequence shown here is derived from an EMBL/GenBank/DDBJ whole genome shotgun (WGS) entry which is preliminary data.</text>
</comment>
<dbReference type="InterPro" id="IPR008984">
    <property type="entry name" value="SMAD_FHA_dom_sf"/>
</dbReference>
<dbReference type="RefSeq" id="WP_071064496.1">
    <property type="nucleotide sequence ID" value="NZ_MAXA01000218.1"/>
</dbReference>
<keyword evidence="5" id="KW-1185">Reference proteome</keyword>
<organism evidence="4 5">
    <name type="scientific">Parafrankia soli</name>
    <dbReference type="NCBI Taxonomy" id="2599596"/>
    <lineage>
        <taxon>Bacteria</taxon>
        <taxon>Bacillati</taxon>
        <taxon>Actinomycetota</taxon>
        <taxon>Actinomycetes</taxon>
        <taxon>Frankiales</taxon>
        <taxon>Frankiaceae</taxon>
        <taxon>Parafrankia</taxon>
    </lineage>
</organism>